<protein>
    <recommendedName>
        <fullName evidence="4">DUF1376 domain-containing protein</fullName>
    </recommendedName>
</protein>
<comment type="caution">
    <text evidence="2">The sequence shown here is derived from an EMBL/GenBank/DDBJ whole genome shotgun (WGS) entry which is preliminary data.</text>
</comment>
<evidence type="ECO:0008006" key="4">
    <source>
        <dbReference type="Google" id="ProtNLM"/>
    </source>
</evidence>
<sequence length="276" mass="31663">MSLPYFPMYPKDFEGKTSHLTLEEDGAYNRLLRLQWMNPTCRLPNDDAWIMRRMRVDKKAFDRVVKVIISEFFTTKGAYLYSPKLLEVYKQSGVAHSKRVKAGKQGGHSKARNYKHKDPSNAVAMPYQPEPEPEPIREITTTLVSSNDVPASPKGEDKNQFTKEFETIWPHYPRKVSKKQSLINYIKARKKFSYDDIAKPLREFIDATMKFGDPENMIHFSTWLQQERFSDEDQQAAVTGRTSKGYTNGRQQDKGSISDWSAKAATADLTPPPDGT</sequence>
<dbReference type="AlphaFoldDB" id="A0A2A5AZ47"/>
<evidence type="ECO:0000256" key="1">
    <source>
        <dbReference type="SAM" id="MobiDB-lite"/>
    </source>
</evidence>
<dbReference type="Pfam" id="PF07120">
    <property type="entry name" value="DUF1376"/>
    <property type="match status" value="1"/>
</dbReference>
<dbReference type="EMBL" id="NVVJ01000030">
    <property type="protein sequence ID" value="PCJ24126.1"/>
    <property type="molecule type" value="Genomic_DNA"/>
</dbReference>
<reference evidence="3" key="1">
    <citation type="submission" date="2017-08" db="EMBL/GenBank/DDBJ databases">
        <title>A dynamic microbial community with high functional redundancy inhabits the cold, oxic subseafloor aquifer.</title>
        <authorList>
            <person name="Tully B.J."/>
            <person name="Wheat C.G."/>
            <person name="Glazer B.T."/>
            <person name="Huber J.A."/>
        </authorList>
    </citation>
    <scope>NUCLEOTIDE SEQUENCE [LARGE SCALE GENOMIC DNA]</scope>
</reference>
<name>A0A2A5AZ47_9GAMM</name>
<dbReference type="Proteomes" id="UP000218327">
    <property type="component" value="Unassembled WGS sequence"/>
</dbReference>
<organism evidence="2 3">
    <name type="scientific">SAR86 cluster bacterium</name>
    <dbReference type="NCBI Taxonomy" id="2030880"/>
    <lineage>
        <taxon>Bacteria</taxon>
        <taxon>Pseudomonadati</taxon>
        <taxon>Pseudomonadota</taxon>
        <taxon>Gammaproteobacteria</taxon>
        <taxon>SAR86 cluster</taxon>
    </lineage>
</organism>
<feature type="region of interest" description="Disordered" evidence="1">
    <location>
        <begin position="99"/>
        <end position="134"/>
    </location>
</feature>
<proteinExistence type="predicted"/>
<gene>
    <name evidence="2" type="ORF">COA96_10295</name>
</gene>
<evidence type="ECO:0000313" key="3">
    <source>
        <dbReference type="Proteomes" id="UP000218327"/>
    </source>
</evidence>
<feature type="compositionally biased region" description="Basic residues" evidence="1">
    <location>
        <begin position="99"/>
        <end position="115"/>
    </location>
</feature>
<evidence type="ECO:0000313" key="2">
    <source>
        <dbReference type="EMBL" id="PCJ24126.1"/>
    </source>
</evidence>
<dbReference type="InterPro" id="IPR010781">
    <property type="entry name" value="DUF1376"/>
</dbReference>
<feature type="compositionally biased region" description="Polar residues" evidence="1">
    <location>
        <begin position="236"/>
        <end position="259"/>
    </location>
</feature>
<feature type="region of interest" description="Disordered" evidence="1">
    <location>
        <begin position="231"/>
        <end position="276"/>
    </location>
</feature>
<accession>A0A2A5AZ47</accession>